<organism evidence="1 2">
    <name type="scientific">Corallincola holothuriorum</name>
    <dbReference type="NCBI Taxonomy" id="2282215"/>
    <lineage>
        <taxon>Bacteria</taxon>
        <taxon>Pseudomonadati</taxon>
        <taxon>Pseudomonadota</taxon>
        <taxon>Gammaproteobacteria</taxon>
        <taxon>Alteromonadales</taxon>
        <taxon>Psychromonadaceae</taxon>
        <taxon>Corallincola</taxon>
    </lineage>
</organism>
<name>A0A368NKD7_9GAMM</name>
<keyword evidence="2" id="KW-1185">Reference proteome</keyword>
<dbReference type="RefSeq" id="WP_114338058.1">
    <property type="nucleotide sequence ID" value="NZ_QPID01000004.1"/>
</dbReference>
<dbReference type="EMBL" id="QPID01000004">
    <property type="protein sequence ID" value="RCU50570.1"/>
    <property type="molecule type" value="Genomic_DNA"/>
</dbReference>
<gene>
    <name evidence="1" type="ORF">DU002_09125</name>
</gene>
<evidence type="ECO:0000313" key="2">
    <source>
        <dbReference type="Proteomes" id="UP000252558"/>
    </source>
</evidence>
<sequence length="145" mass="16150">MNQALVKSIKYIFLAALAVTVLYLGKCSYEIYDALRPENMCGKKLGYESMSPSGSHKAVIYEFNCGAMDPFSTQISILAPNEKIPYSGGNVFGSSRGERRGDWNGPYAEIEWLSENHLHIKYIKDTNVHHLATEVNGVKITSETL</sequence>
<dbReference type="Proteomes" id="UP000252558">
    <property type="component" value="Unassembled WGS sequence"/>
</dbReference>
<protein>
    <submittedName>
        <fullName evidence="1">Uncharacterized protein</fullName>
    </submittedName>
</protein>
<proteinExistence type="predicted"/>
<dbReference type="AlphaFoldDB" id="A0A368NKD7"/>
<accession>A0A368NKD7</accession>
<dbReference type="OrthoDB" id="5525900at2"/>
<comment type="caution">
    <text evidence="1">The sequence shown here is derived from an EMBL/GenBank/DDBJ whole genome shotgun (WGS) entry which is preliminary data.</text>
</comment>
<evidence type="ECO:0000313" key="1">
    <source>
        <dbReference type="EMBL" id="RCU50570.1"/>
    </source>
</evidence>
<reference evidence="1 2" key="1">
    <citation type="submission" date="2018-07" db="EMBL/GenBank/DDBJ databases">
        <title>Corallincola holothuriorum sp. nov., a new facultative anaerobe isolated from sea cucumber Apostichopus japonicus.</title>
        <authorList>
            <person name="Xia H."/>
        </authorList>
    </citation>
    <scope>NUCLEOTIDE SEQUENCE [LARGE SCALE GENOMIC DNA]</scope>
    <source>
        <strain evidence="1 2">C4</strain>
    </source>
</reference>